<feature type="chain" id="PRO_5045421775" evidence="2">
    <location>
        <begin position="23"/>
        <end position="297"/>
    </location>
</feature>
<organism evidence="4 5">
    <name type="scientific">Aromatoleum buckelii</name>
    <dbReference type="NCBI Taxonomy" id="200254"/>
    <lineage>
        <taxon>Bacteria</taxon>
        <taxon>Pseudomonadati</taxon>
        <taxon>Pseudomonadota</taxon>
        <taxon>Betaproteobacteria</taxon>
        <taxon>Rhodocyclales</taxon>
        <taxon>Rhodocyclaceae</taxon>
        <taxon>Aromatoleum</taxon>
    </lineage>
</organism>
<dbReference type="InterPro" id="IPR002491">
    <property type="entry name" value="ABC_transptr_periplasmic_BD"/>
</dbReference>
<dbReference type="Gene3D" id="3.40.50.1980">
    <property type="entry name" value="Nitrogenase molybdenum iron protein domain"/>
    <property type="match status" value="2"/>
</dbReference>
<evidence type="ECO:0000256" key="1">
    <source>
        <dbReference type="ARBA" id="ARBA00022729"/>
    </source>
</evidence>
<dbReference type="Proteomes" id="UP000601990">
    <property type="component" value="Unassembled WGS sequence"/>
</dbReference>
<dbReference type="SUPFAM" id="SSF53807">
    <property type="entry name" value="Helical backbone' metal receptor"/>
    <property type="match status" value="1"/>
</dbReference>
<evidence type="ECO:0000313" key="4">
    <source>
        <dbReference type="EMBL" id="NMF91903.1"/>
    </source>
</evidence>
<name>A0ABX1MZD0_9RHOO</name>
<reference evidence="4" key="1">
    <citation type="submission" date="2019-12" db="EMBL/GenBank/DDBJ databases">
        <title>Comparative genomics gives insights into the taxonomy of the Azoarcus-Aromatoleum group and reveals separate origins of nif in the plant-associated Azoarcus and non-plant-associated Aromatoleum sub-groups.</title>
        <authorList>
            <person name="Lafos M."/>
            <person name="Maluk M."/>
            <person name="Batista M."/>
            <person name="Junghare M."/>
            <person name="Carmona M."/>
            <person name="Faoro H."/>
            <person name="Cruz L.M."/>
            <person name="Battistoni F."/>
            <person name="De Souza E."/>
            <person name="Pedrosa F."/>
            <person name="Chen W.-M."/>
            <person name="Poole P.S."/>
            <person name="Dixon R.A."/>
            <person name="James E.K."/>
        </authorList>
    </citation>
    <scope>NUCLEOTIDE SEQUENCE</scope>
    <source>
        <strain evidence="4">U120</strain>
    </source>
</reference>
<dbReference type="PROSITE" id="PS50983">
    <property type="entry name" value="FE_B12_PBP"/>
    <property type="match status" value="1"/>
</dbReference>
<sequence>MTPLRIPATLCLCLLLAAPLRAELVVEDDTGRRVQLAQPARRIVSLAPHVTELLFAAGAGGRIVGVVEYSDFPDAAKALPRVGGYSNVDMEAVAALQPDLVIAWHSGNRNAHLAKLEALGIPVFLNEPRSLDDVAHSLETFGRLTGSDQAGHAAAEAFRARRTELARRYGQRPAVPLFYQIWDDPLMTINDEHLISDVIRLCGGRNVFGALAQLAPAIGVESVLAADPEVIVASGMGEARPEWLDRWKRWPGLAASRAGNLYFVPPELIQRHTPRILDGAAQLCEFLDAARAKRDER</sequence>
<evidence type="ECO:0000313" key="5">
    <source>
        <dbReference type="Proteomes" id="UP000601990"/>
    </source>
</evidence>
<dbReference type="PANTHER" id="PTHR30535:SF34">
    <property type="entry name" value="MOLYBDATE-BINDING PROTEIN MOLA"/>
    <property type="match status" value="1"/>
</dbReference>
<evidence type="ECO:0000259" key="3">
    <source>
        <dbReference type="PROSITE" id="PS50983"/>
    </source>
</evidence>
<feature type="domain" description="Fe/B12 periplasmic-binding" evidence="3">
    <location>
        <begin position="42"/>
        <end position="291"/>
    </location>
</feature>
<protein>
    <submittedName>
        <fullName evidence="4">ABC transporter substrate-binding protein</fullName>
    </submittedName>
</protein>
<dbReference type="RefSeq" id="WP_169197232.1">
    <property type="nucleotide sequence ID" value="NZ_WTVH02000008.1"/>
</dbReference>
<proteinExistence type="predicted"/>
<feature type="signal peptide" evidence="2">
    <location>
        <begin position="1"/>
        <end position="22"/>
    </location>
</feature>
<dbReference type="InterPro" id="IPR050902">
    <property type="entry name" value="ABC_Transporter_SBP"/>
</dbReference>
<dbReference type="Pfam" id="PF01497">
    <property type="entry name" value="Peripla_BP_2"/>
    <property type="match status" value="1"/>
</dbReference>
<evidence type="ECO:0000256" key="2">
    <source>
        <dbReference type="SAM" id="SignalP"/>
    </source>
</evidence>
<dbReference type="NCBIfam" id="NF038402">
    <property type="entry name" value="TroA_like"/>
    <property type="match status" value="1"/>
</dbReference>
<keyword evidence="1 2" id="KW-0732">Signal</keyword>
<comment type="caution">
    <text evidence="4">The sequence shown here is derived from an EMBL/GenBank/DDBJ whole genome shotgun (WGS) entry which is preliminary data.</text>
</comment>
<dbReference type="EMBL" id="WTVH01000001">
    <property type="protein sequence ID" value="NMF91903.1"/>
    <property type="molecule type" value="Genomic_DNA"/>
</dbReference>
<dbReference type="InterPro" id="IPR054828">
    <property type="entry name" value="Vit_B12_bind_prot"/>
</dbReference>
<gene>
    <name evidence="4" type="ORF">GO608_00970</name>
</gene>
<dbReference type="PANTHER" id="PTHR30535">
    <property type="entry name" value="VITAMIN B12-BINDING PROTEIN"/>
    <property type="match status" value="1"/>
</dbReference>
<dbReference type="CDD" id="cd01144">
    <property type="entry name" value="BtuF"/>
    <property type="match status" value="1"/>
</dbReference>
<keyword evidence="5" id="KW-1185">Reference proteome</keyword>
<accession>A0ABX1MZD0</accession>